<proteinExistence type="predicted"/>
<dbReference type="SMART" id="SM00421">
    <property type="entry name" value="HTH_LUXR"/>
    <property type="match status" value="1"/>
</dbReference>
<feature type="domain" description="Response regulatory" evidence="7">
    <location>
        <begin position="10"/>
        <end position="126"/>
    </location>
</feature>
<reference evidence="9" key="1">
    <citation type="journal article" date="2019" name="Int. J. Syst. Evol. Microbiol.">
        <title>The Global Catalogue of Microorganisms (GCM) 10K type strain sequencing project: providing services to taxonomists for standard genome sequencing and annotation.</title>
        <authorList>
            <consortium name="The Broad Institute Genomics Platform"/>
            <consortium name="The Broad Institute Genome Sequencing Center for Infectious Disease"/>
            <person name="Wu L."/>
            <person name="Ma J."/>
        </authorList>
    </citation>
    <scope>NUCLEOTIDE SEQUENCE [LARGE SCALE GENOMIC DNA]</scope>
    <source>
        <strain evidence="9">JCM 17688</strain>
    </source>
</reference>
<evidence type="ECO:0000313" key="8">
    <source>
        <dbReference type="EMBL" id="GAA4392014.1"/>
    </source>
</evidence>
<accession>A0ABP8JJT7</accession>
<dbReference type="CDD" id="cd17535">
    <property type="entry name" value="REC_NarL-like"/>
    <property type="match status" value="1"/>
</dbReference>
<evidence type="ECO:0000256" key="3">
    <source>
        <dbReference type="ARBA" id="ARBA00023125"/>
    </source>
</evidence>
<dbReference type="InterPro" id="IPR058245">
    <property type="entry name" value="NreC/VraR/RcsB-like_REC"/>
</dbReference>
<feature type="modified residue" description="4-aspartylphosphate" evidence="5">
    <location>
        <position position="61"/>
    </location>
</feature>
<keyword evidence="1 5" id="KW-0597">Phosphoprotein</keyword>
<dbReference type="InterPro" id="IPR000792">
    <property type="entry name" value="Tscrpt_reg_LuxR_C"/>
</dbReference>
<comment type="caution">
    <text evidence="8">The sequence shown here is derived from an EMBL/GenBank/DDBJ whole genome shotgun (WGS) entry which is preliminary data.</text>
</comment>
<evidence type="ECO:0000256" key="1">
    <source>
        <dbReference type="ARBA" id="ARBA00022553"/>
    </source>
</evidence>
<evidence type="ECO:0000259" key="7">
    <source>
        <dbReference type="PROSITE" id="PS50110"/>
    </source>
</evidence>
<evidence type="ECO:0000313" key="9">
    <source>
        <dbReference type="Proteomes" id="UP001500635"/>
    </source>
</evidence>
<dbReference type="PROSITE" id="PS00622">
    <property type="entry name" value="HTH_LUXR_1"/>
    <property type="match status" value="1"/>
</dbReference>
<dbReference type="PANTHER" id="PTHR43214">
    <property type="entry name" value="TWO-COMPONENT RESPONSE REGULATOR"/>
    <property type="match status" value="1"/>
</dbReference>
<dbReference type="PANTHER" id="PTHR43214:SF24">
    <property type="entry name" value="TRANSCRIPTIONAL REGULATORY PROTEIN NARL-RELATED"/>
    <property type="match status" value="1"/>
</dbReference>
<evidence type="ECO:0000259" key="6">
    <source>
        <dbReference type="PROSITE" id="PS50043"/>
    </source>
</evidence>
<dbReference type="Proteomes" id="UP001500635">
    <property type="component" value="Unassembled WGS sequence"/>
</dbReference>
<dbReference type="Gene3D" id="3.40.50.2300">
    <property type="match status" value="1"/>
</dbReference>
<keyword evidence="2" id="KW-0805">Transcription regulation</keyword>
<dbReference type="InterPro" id="IPR039420">
    <property type="entry name" value="WalR-like"/>
</dbReference>
<keyword evidence="3" id="KW-0238">DNA-binding</keyword>
<dbReference type="InterPro" id="IPR001789">
    <property type="entry name" value="Sig_transdc_resp-reg_receiver"/>
</dbReference>
<evidence type="ECO:0000256" key="4">
    <source>
        <dbReference type="ARBA" id="ARBA00023163"/>
    </source>
</evidence>
<dbReference type="Pfam" id="PF00072">
    <property type="entry name" value="Response_reg"/>
    <property type="match status" value="1"/>
</dbReference>
<protein>
    <submittedName>
        <fullName evidence="8">Response regulator transcription factor</fullName>
    </submittedName>
</protein>
<dbReference type="SMART" id="SM00448">
    <property type="entry name" value="REC"/>
    <property type="match status" value="1"/>
</dbReference>
<dbReference type="PROSITE" id="PS50110">
    <property type="entry name" value="RESPONSE_REGULATORY"/>
    <property type="match status" value="1"/>
</dbReference>
<organism evidence="8 9">
    <name type="scientific">Tsukamurella soli</name>
    <dbReference type="NCBI Taxonomy" id="644556"/>
    <lineage>
        <taxon>Bacteria</taxon>
        <taxon>Bacillati</taxon>
        <taxon>Actinomycetota</taxon>
        <taxon>Actinomycetes</taxon>
        <taxon>Mycobacteriales</taxon>
        <taxon>Tsukamurellaceae</taxon>
        <taxon>Tsukamurella</taxon>
    </lineage>
</organism>
<dbReference type="EMBL" id="BAABFR010000027">
    <property type="protein sequence ID" value="GAA4392014.1"/>
    <property type="molecule type" value="Genomic_DNA"/>
</dbReference>
<dbReference type="PRINTS" id="PR00038">
    <property type="entry name" value="HTHLUXR"/>
</dbReference>
<gene>
    <name evidence="8" type="ORF">GCM10023147_21480</name>
</gene>
<dbReference type="SUPFAM" id="SSF52172">
    <property type="entry name" value="CheY-like"/>
    <property type="match status" value="1"/>
</dbReference>
<evidence type="ECO:0000256" key="5">
    <source>
        <dbReference type="PROSITE-ProRule" id="PRU00169"/>
    </source>
</evidence>
<feature type="domain" description="HTH luxR-type" evidence="6">
    <location>
        <begin position="157"/>
        <end position="221"/>
    </location>
</feature>
<name>A0ABP8JJT7_9ACTN</name>
<dbReference type="Pfam" id="PF00196">
    <property type="entry name" value="GerE"/>
    <property type="match status" value="1"/>
</dbReference>
<dbReference type="InterPro" id="IPR011006">
    <property type="entry name" value="CheY-like_superfamily"/>
</dbReference>
<evidence type="ECO:0000256" key="2">
    <source>
        <dbReference type="ARBA" id="ARBA00023015"/>
    </source>
</evidence>
<keyword evidence="4" id="KW-0804">Transcription</keyword>
<keyword evidence="9" id="KW-1185">Reference proteome</keyword>
<dbReference type="RefSeq" id="WP_344994977.1">
    <property type="nucleotide sequence ID" value="NZ_BAABFR010000027.1"/>
</dbReference>
<dbReference type="CDD" id="cd06170">
    <property type="entry name" value="LuxR_C_like"/>
    <property type="match status" value="1"/>
</dbReference>
<sequence>MTVHAGRPIRLVLADDQATVRDALAVMLDLDDDVDVVGAAANGAEAVELAGSRSPDVVLLDLNMPVLGGVAATERIRAAHPGVAILILTTFDDDESILSALRAGAVGYLTKDANREAIMQAVRTAAAGQTVLDPAVQLRLVALATRNTAPAVRDAGPAAPGVSFTTREQEILELIGQGLRNGEIAEHLVISEATVKTHINNLFAKAGFRTRADAVRYALRG</sequence>
<dbReference type="PROSITE" id="PS50043">
    <property type="entry name" value="HTH_LUXR_2"/>
    <property type="match status" value="1"/>
</dbReference>